<dbReference type="PANTHER" id="PTHR46401">
    <property type="entry name" value="GLYCOSYLTRANSFERASE WBBK-RELATED"/>
    <property type="match status" value="1"/>
</dbReference>
<dbReference type="Gene3D" id="3.40.50.2000">
    <property type="entry name" value="Glycogen Phosphorylase B"/>
    <property type="match status" value="1"/>
</dbReference>
<dbReference type="SUPFAM" id="SSF53756">
    <property type="entry name" value="UDP-Glycosyltransferase/glycogen phosphorylase"/>
    <property type="match status" value="1"/>
</dbReference>
<dbReference type="EC" id="2.4.-.-" evidence="3"/>
<dbReference type="InterPro" id="IPR001296">
    <property type="entry name" value="Glyco_trans_1"/>
</dbReference>
<keyword evidence="4" id="KW-1185">Reference proteome</keyword>
<sequence length="417" mass="48173">MSIMLFDLSIRGHHPNYIRHLICYWLAQNPVSLLYIVVSPRFLAEHPEVVQLAHGADSIKFVAITSSEEDALVSRQSKWGRQWRNFQEWRLLQRYAKQLQVKHCVILYLDTYILYLALGLYSFCSLSGIYFRPRFHYSQWSDSLITRRDSLQMSWEKYLLFRVLNQPKFTKLLSLDPFVVDSVRLWSSSYKIVHIPDPVEEIPPVSVQRELFCQQWGIDPQRQIFLLFGALNGRKGVYPLLEAIAQLPDHLAQKLCLFLVGESNIVEDLNARIDSLCQNHPVQILRHYQFIRHSDVPPYFHLADVVLAPYQRHVGMSGILLFAAATQKPVLSSNYGLMGQIVERYELGLTIDSSQPSQIAQGLTEFLTDSSLRDRIHSCSQNQSEGRKIWGNPSKMADLVSQHSPERFAATVFHQLF</sequence>
<accession>A0ABT3L9V8</accession>
<dbReference type="PANTHER" id="PTHR46401:SF2">
    <property type="entry name" value="GLYCOSYLTRANSFERASE WBBK-RELATED"/>
    <property type="match status" value="1"/>
</dbReference>
<feature type="domain" description="Glycosyl transferase family 1" evidence="2">
    <location>
        <begin position="212"/>
        <end position="377"/>
    </location>
</feature>
<evidence type="ECO:0000256" key="1">
    <source>
        <dbReference type="ARBA" id="ARBA00022679"/>
    </source>
</evidence>
<keyword evidence="1 3" id="KW-0808">Transferase</keyword>
<organism evidence="3 4">
    <name type="scientific">Spirulina subsalsa FACHB-351</name>
    <dbReference type="NCBI Taxonomy" id="234711"/>
    <lineage>
        <taxon>Bacteria</taxon>
        <taxon>Bacillati</taxon>
        <taxon>Cyanobacteriota</taxon>
        <taxon>Cyanophyceae</taxon>
        <taxon>Spirulinales</taxon>
        <taxon>Spirulinaceae</taxon>
        <taxon>Spirulina</taxon>
    </lineage>
</organism>
<dbReference type="Proteomes" id="UP001526426">
    <property type="component" value="Unassembled WGS sequence"/>
</dbReference>
<comment type="caution">
    <text evidence="3">The sequence shown here is derived from an EMBL/GenBank/DDBJ whole genome shotgun (WGS) entry which is preliminary data.</text>
</comment>
<evidence type="ECO:0000313" key="4">
    <source>
        <dbReference type="Proteomes" id="UP001526426"/>
    </source>
</evidence>
<protein>
    <submittedName>
        <fullName evidence="3">Glycosyltransferase</fullName>
        <ecNumber evidence="3">2.4.-.-</ecNumber>
    </submittedName>
</protein>
<evidence type="ECO:0000259" key="2">
    <source>
        <dbReference type="Pfam" id="PF00534"/>
    </source>
</evidence>
<reference evidence="3 4" key="1">
    <citation type="submission" date="2021-08" db="EMBL/GenBank/DDBJ databases">
        <title>Draft genome sequence of Spirulina subsalsa with high tolerance to salinity and hype-accumulation of phycocyanin.</title>
        <authorList>
            <person name="Pei H."/>
            <person name="Jiang L."/>
        </authorList>
    </citation>
    <scope>NUCLEOTIDE SEQUENCE [LARGE SCALE GENOMIC DNA]</scope>
    <source>
        <strain evidence="3 4">FACHB-351</strain>
    </source>
</reference>
<dbReference type="Pfam" id="PF00534">
    <property type="entry name" value="Glycos_transf_1"/>
    <property type="match status" value="1"/>
</dbReference>
<dbReference type="GO" id="GO:0016757">
    <property type="term" value="F:glycosyltransferase activity"/>
    <property type="evidence" value="ECO:0007669"/>
    <property type="project" value="UniProtKB-KW"/>
</dbReference>
<gene>
    <name evidence="3" type="ORF">K4A83_18780</name>
</gene>
<evidence type="ECO:0000313" key="3">
    <source>
        <dbReference type="EMBL" id="MCW6038303.1"/>
    </source>
</evidence>
<name>A0ABT3L9V8_9CYAN</name>
<proteinExistence type="predicted"/>
<dbReference type="EMBL" id="JAIHOM010000124">
    <property type="protein sequence ID" value="MCW6038303.1"/>
    <property type="molecule type" value="Genomic_DNA"/>
</dbReference>
<keyword evidence="3" id="KW-0328">Glycosyltransferase</keyword>
<dbReference type="RefSeq" id="WP_265266209.1">
    <property type="nucleotide sequence ID" value="NZ_JAIHOM010000124.1"/>
</dbReference>